<dbReference type="Gene3D" id="1.10.840.10">
    <property type="entry name" value="Ras guanine-nucleotide exchange factors catalytic domain"/>
    <property type="match status" value="1"/>
</dbReference>
<dbReference type="PROSITE" id="PS00720">
    <property type="entry name" value="RASGEF"/>
    <property type="match status" value="1"/>
</dbReference>
<proteinExistence type="predicted"/>
<dbReference type="PANTHER" id="PTHR23113">
    <property type="entry name" value="GUANINE NUCLEOTIDE EXCHANGE FACTOR"/>
    <property type="match status" value="1"/>
</dbReference>
<keyword evidence="1 2" id="KW-0344">Guanine-nucleotide releasing factor</keyword>
<feature type="domain" description="Ras-GEF" evidence="3">
    <location>
        <begin position="1"/>
        <end position="181"/>
    </location>
</feature>
<reference evidence="5" key="1">
    <citation type="journal article" date="2018" name="Nat. Microbiol.">
        <title>Leveraging single-cell genomics to expand the fungal tree of life.</title>
        <authorList>
            <person name="Ahrendt S.R."/>
            <person name="Quandt C.A."/>
            <person name="Ciobanu D."/>
            <person name="Clum A."/>
            <person name="Salamov A."/>
            <person name="Andreopoulos B."/>
            <person name="Cheng J.F."/>
            <person name="Woyke T."/>
            <person name="Pelin A."/>
            <person name="Henrissat B."/>
            <person name="Reynolds N.K."/>
            <person name="Benny G.L."/>
            <person name="Smith M.E."/>
            <person name="James T.Y."/>
            <person name="Grigoriev I.V."/>
        </authorList>
    </citation>
    <scope>NUCLEOTIDE SEQUENCE [LARGE SCALE GENOMIC DNA]</scope>
    <source>
        <strain evidence="5">ATCC 52028</strain>
    </source>
</reference>
<dbReference type="SMART" id="SM00147">
    <property type="entry name" value="RasGEF"/>
    <property type="match status" value="1"/>
</dbReference>
<dbReference type="PROSITE" id="PS50009">
    <property type="entry name" value="RASGEF_CAT"/>
    <property type="match status" value="1"/>
</dbReference>
<dbReference type="GO" id="GO:0007264">
    <property type="term" value="P:small GTPase-mediated signal transduction"/>
    <property type="evidence" value="ECO:0007669"/>
    <property type="project" value="InterPro"/>
</dbReference>
<dbReference type="InterPro" id="IPR008937">
    <property type="entry name" value="Ras-like_GEF"/>
</dbReference>
<evidence type="ECO:0000256" key="2">
    <source>
        <dbReference type="PROSITE-ProRule" id="PRU00168"/>
    </source>
</evidence>
<dbReference type="STRING" id="1555241.A0A4P9XFF4"/>
<dbReference type="GO" id="GO:0005085">
    <property type="term" value="F:guanyl-nucleotide exchange factor activity"/>
    <property type="evidence" value="ECO:0007669"/>
    <property type="project" value="UniProtKB-KW"/>
</dbReference>
<organism evidence="4 5">
    <name type="scientific">Caulochytrium protostelioides</name>
    <dbReference type="NCBI Taxonomy" id="1555241"/>
    <lineage>
        <taxon>Eukaryota</taxon>
        <taxon>Fungi</taxon>
        <taxon>Fungi incertae sedis</taxon>
        <taxon>Chytridiomycota</taxon>
        <taxon>Chytridiomycota incertae sedis</taxon>
        <taxon>Chytridiomycetes</taxon>
        <taxon>Caulochytriales</taxon>
        <taxon>Caulochytriaceae</taxon>
        <taxon>Caulochytrium</taxon>
    </lineage>
</organism>
<protein>
    <recommendedName>
        <fullName evidence="3">Ras-GEF domain-containing protein</fullName>
    </recommendedName>
</protein>
<evidence type="ECO:0000259" key="3">
    <source>
        <dbReference type="PROSITE" id="PS50009"/>
    </source>
</evidence>
<gene>
    <name evidence="4" type="ORF">CXG81DRAFT_8459</name>
</gene>
<evidence type="ECO:0000256" key="1">
    <source>
        <dbReference type="ARBA" id="ARBA00022658"/>
    </source>
</evidence>
<dbReference type="PANTHER" id="PTHR23113:SF99">
    <property type="entry name" value="RASGEF DOMAIN-CONTAINING PROTEIN"/>
    <property type="match status" value="1"/>
</dbReference>
<name>A0A4P9XFF4_9FUNG</name>
<dbReference type="EMBL" id="ML014111">
    <property type="protein sequence ID" value="RKP04316.1"/>
    <property type="molecule type" value="Genomic_DNA"/>
</dbReference>
<keyword evidence="5" id="KW-1185">Reference proteome</keyword>
<dbReference type="OrthoDB" id="546434at2759"/>
<dbReference type="InterPro" id="IPR023578">
    <property type="entry name" value="Ras_GEF_dom_sf"/>
</dbReference>
<accession>A0A4P9XFF4</accession>
<dbReference type="AlphaFoldDB" id="A0A4P9XFF4"/>
<evidence type="ECO:0000313" key="4">
    <source>
        <dbReference type="EMBL" id="RKP04316.1"/>
    </source>
</evidence>
<dbReference type="Proteomes" id="UP000274922">
    <property type="component" value="Unassembled WGS sequence"/>
</dbReference>
<sequence>MVLTTPIKRRVTLLKRLIYVAHLCQQANNYNSVFEIVAGLNLGAVARLKRTWKMLPKKYWDVWIRLDKFVSAEGSYRNYRNHLRQLRESNPGCPVVPYLGVNMSDLTFSEDGNPTLMAHDDTLINFGKFQLISRGFDQILELQRNQYPYRVDALLGDYLRRRWEAVDETTLYEYSFACEARHSSLSPT</sequence>
<evidence type="ECO:0000313" key="5">
    <source>
        <dbReference type="Proteomes" id="UP000274922"/>
    </source>
</evidence>
<dbReference type="SUPFAM" id="SSF48366">
    <property type="entry name" value="Ras GEF"/>
    <property type="match status" value="1"/>
</dbReference>
<dbReference type="InterPro" id="IPR036964">
    <property type="entry name" value="RASGEF_cat_dom_sf"/>
</dbReference>
<dbReference type="Pfam" id="PF00617">
    <property type="entry name" value="RasGEF"/>
    <property type="match status" value="1"/>
</dbReference>
<dbReference type="InterPro" id="IPR001895">
    <property type="entry name" value="RASGEF_cat_dom"/>
</dbReference>
<dbReference type="InterPro" id="IPR019804">
    <property type="entry name" value="Ras_G-nucl-exch_fac_CS"/>
</dbReference>